<dbReference type="SUPFAM" id="SSF52833">
    <property type="entry name" value="Thioredoxin-like"/>
    <property type="match status" value="1"/>
</dbReference>
<reference evidence="1 2" key="1">
    <citation type="journal article" date="2024" name="Int. J. Syst. Evol. Microbiol.">
        <title>Clostridium omnivorum sp. nov., isolated from anoxic soil under the treatment of reductive soil disinfestation.</title>
        <authorList>
            <person name="Ueki A."/>
            <person name="Tonouchi A."/>
            <person name="Kaku N."/>
            <person name="Honma S."/>
            <person name="Ueki K."/>
        </authorList>
    </citation>
    <scope>NUCLEOTIDE SEQUENCE [LARGE SCALE GENOMIC DNA]</scope>
    <source>
        <strain evidence="1 2">E14</strain>
    </source>
</reference>
<proteinExistence type="predicted"/>
<evidence type="ECO:0000313" key="1">
    <source>
        <dbReference type="EMBL" id="GLC30089.1"/>
    </source>
</evidence>
<sequence>MKPILMSVREDSPYCKEAILWMEELKKENHKYLNLDINFVKDSMYSGVGEDAYEMSFVPTLYVGGTKVHQGTVTKDTIREVFDKALE</sequence>
<protein>
    <recommendedName>
        <fullName evidence="3">Glutaredoxin</fullName>
    </recommendedName>
</protein>
<evidence type="ECO:0008006" key="3">
    <source>
        <dbReference type="Google" id="ProtNLM"/>
    </source>
</evidence>
<gene>
    <name evidence="1" type="ORF">bsdE14_14990</name>
</gene>
<evidence type="ECO:0000313" key="2">
    <source>
        <dbReference type="Proteomes" id="UP001208567"/>
    </source>
</evidence>
<dbReference type="Gene3D" id="3.40.30.10">
    <property type="entry name" value="Glutaredoxin"/>
    <property type="match status" value="1"/>
</dbReference>
<dbReference type="EMBL" id="BRXR01000001">
    <property type="protein sequence ID" value="GLC30089.1"/>
    <property type="molecule type" value="Genomic_DNA"/>
</dbReference>
<organism evidence="1 2">
    <name type="scientific">Clostridium omnivorum</name>
    <dbReference type="NCBI Taxonomy" id="1604902"/>
    <lineage>
        <taxon>Bacteria</taxon>
        <taxon>Bacillati</taxon>
        <taxon>Bacillota</taxon>
        <taxon>Clostridia</taxon>
        <taxon>Eubacteriales</taxon>
        <taxon>Clostridiaceae</taxon>
        <taxon>Clostridium</taxon>
    </lineage>
</organism>
<comment type="caution">
    <text evidence="1">The sequence shown here is derived from an EMBL/GenBank/DDBJ whole genome shotgun (WGS) entry which is preliminary data.</text>
</comment>
<accession>A0ABQ5N4E5</accession>
<dbReference type="RefSeq" id="WP_264849355.1">
    <property type="nucleotide sequence ID" value="NZ_BRXR01000001.1"/>
</dbReference>
<keyword evidence="2" id="KW-1185">Reference proteome</keyword>
<name>A0ABQ5N4E5_9CLOT</name>
<dbReference type="Proteomes" id="UP001208567">
    <property type="component" value="Unassembled WGS sequence"/>
</dbReference>
<dbReference type="InterPro" id="IPR036249">
    <property type="entry name" value="Thioredoxin-like_sf"/>
</dbReference>